<evidence type="ECO:0000256" key="5">
    <source>
        <dbReference type="ARBA" id="ARBA00023242"/>
    </source>
</evidence>
<dbReference type="InterPro" id="IPR050655">
    <property type="entry name" value="Plant_B3_domain"/>
</dbReference>
<dbReference type="PROSITE" id="PS50863">
    <property type="entry name" value="B3"/>
    <property type="match status" value="1"/>
</dbReference>
<dbReference type="CDD" id="cd10017">
    <property type="entry name" value="B3_DNA"/>
    <property type="match status" value="1"/>
</dbReference>
<dbReference type="GO" id="GO:0003677">
    <property type="term" value="F:DNA binding"/>
    <property type="evidence" value="ECO:0007669"/>
    <property type="project" value="UniProtKB-KW"/>
</dbReference>
<evidence type="ECO:0000256" key="4">
    <source>
        <dbReference type="ARBA" id="ARBA00023163"/>
    </source>
</evidence>
<keyword evidence="5" id="KW-0539">Nucleus</keyword>
<organism evidence="7 8">
    <name type="scientific">Daucus carota subsp. sativus</name>
    <name type="common">Carrot</name>
    <dbReference type="NCBI Taxonomy" id="79200"/>
    <lineage>
        <taxon>Eukaryota</taxon>
        <taxon>Viridiplantae</taxon>
        <taxon>Streptophyta</taxon>
        <taxon>Embryophyta</taxon>
        <taxon>Tracheophyta</taxon>
        <taxon>Spermatophyta</taxon>
        <taxon>Magnoliopsida</taxon>
        <taxon>eudicotyledons</taxon>
        <taxon>Gunneridae</taxon>
        <taxon>Pentapetalae</taxon>
        <taxon>asterids</taxon>
        <taxon>campanulids</taxon>
        <taxon>Apiales</taxon>
        <taxon>Apiaceae</taxon>
        <taxon>Apioideae</taxon>
        <taxon>Scandiceae</taxon>
        <taxon>Daucinae</taxon>
        <taxon>Daucus</taxon>
        <taxon>Daucus sect. Daucus</taxon>
    </lineage>
</organism>
<proteinExistence type="predicted"/>
<reference evidence="7" key="1">
    <citation type="journal article" date="2016" name="Nat. Genet.">
        <title>A high-quality carrot genome assembly provides new insights into carotenoid accumulation and asterid genome evolution.</title>
        <authorList>
            <person name="Iorizzo M."/>
            <person name="Ellison S."/>
            <person name="Senalik D."/>
            <person name="Zeng P."/>
            <person name="Satapoomin P."/>
            <person name="Huang J."/>
            <person name="Bowman M."/>
            <person name="Iovene M."/>
            <person name="Sanseverino W."/>
            <person name="Cavagnaro P."/>
            <person name="Yildiz M."/>
            <person name="Macko-Podgorni A."/>
            <person name="Moranska E."/>
            <person name="Grzebelus E."/>
            <person name="Grzebelus D."/>
            <person name="Ashrafi H."/>
            <person name="Zheng Z."/>
            <person name="Cheng S."/>
            <person name="Spooner D."/>
            <person name="Van Deynze A."/>
            <person name="Simon P."/>
        </authorList>
    </citation>
    <scope>NUCLEOTIDE SEQUENCE</scope>
    <source>
        <tissue evidence="7">Leaf</tissue>
    </source>
</reference>
<dbReference type="InterPro" id="IPR003340">
    <property type="entry name" value="B3_DNA-bd"/>
</dbReference>
<keyword evidence="8" id="KW-1185">Reference proteome</keyword>
<comment type="subcellular location">
    <subcellularLocation>
        <location evidence="1">Nucleus</location>
    </subcellularLocation>
</comment>
<keyword evidence="2" id="KW-0805">Transcription regulation</keyword>
<keyword evidence="4" id="KW-0804">Transcription</keyword>
<dbReference type="InterPro" id="IPR015300">
    <property type="entry name" value="DNA-bd_pseudobarrel_sf"/>
</dbReference>
<evidence type="ECO:0000313" key="7">
    <source>
        <dbReference type="EMBL" id="WOG99689.1"/>
    </source>
</evidence>
<sequence>MIPKEFVKNHKEKLRGRVHLKATRSAPWPVDVVRTKGEVWLQNGWPEFATFYSLSFGSVLVFESFKKSKFRVRVFDQSATEINYPLNRDVSLDDGESVPQVRKKEADISGSSIKIRSSTEEAFCDELKLKQ</sequence>
<keyword evidence="3" id="KW-0238">DNA-binding</keyword>
<evidence type="ECO:0000313" key="8">
    <source>
        <dbReference type="Proteomes" id="UP000077755"/>
    </source>
</evidence>
<dbReference type="SUPFAM" id="SSF101936">
    <property type="entry name" value="DNA-binding pseudobarrel domain"/>
    <property type="match status" value="1"/>
</dbReference>
<name>A0AAF1AYR8_DAUCS</name>
<protein>
    <recommendedName>
        <fullName evidence="6">TF-B3 domain-containing protein</fullName>
    </recommendedName>
</protein>
<reference evidence="7" key="2">
    <citation type="submission" date="2022-03" db="EMBL/GenBank/DDBJ databases">
        <title>Draft title - Genomic analysis of global carrot germplasm unveils the trajectory of domestication and the origin of high carotenoid orange carrot.</title>
        <authorList>
            <person name="Iorizzo M."/>
            <person name="Ellison S."/>
            <person name="Senalik D."/>
            <person name="Macko-Podgorni A."/>
            <person name="Grzebelus D."/>
            <person name="Bostan H."/>
            <person name="Rolling W."/>
            <person name="Curaba J."/>
            <person name="Simon P."/>
        </authorList>
    </citation>
    <scope>NUCLEOTIDE SEQUENCE</scope>
    <source>
        <tissue evidence="7">Leaf</tissue>
    </source>
</reference>
<dbReference type="AlphaFoldDB" id="A0AAF1AYR8"/>
<dbReference type="Proteomes" id="UP000077755">
    <property type="component" value="Chromosome 5"/>
</dbReference>
<evidence type="ECO:0000256" key="1">
    <source>
        <dbReference type="ARBA" id="ARBA00004123"/>
    </source>
</evidence>
<dbReference type="Gene3D" id="2.40.330.10">
    <property type="entry name" value="DNA-binding pseudobarrel domain"/>
    <property type="match status" value="1"/>
</dbReference>
<dbReference type="Pfam" id="PF02362">
    <property type="entry name" value="B3"/>
    <property type="match status" value="1"/>
</dbReference>
<gene>
    <name evidence="7" type="ORF">DCAR_0519043</name>
</gene>
<evidence type="ECO:0000259" key="6">
    <source>
        <dbReference type="PROSITE" id="PS50863"/>
    </source>
</evidence>
<accession>A0AAF1AYR8</accession>
<dbReference type="EMBL" id="CP093347">
    <property type="protein sequence ID" value="WOG99689.1"/>
    <property type="molecule type" value="Genomic_DNA"/>
</dbReference>
<evidence type="ECO:0000256" key="3">
    <source>
        <dbReference type="ARBA" id="ARBA00023125"/>
    </source>
</evidence>
<dbReference type="PANTHER" id="PTHR31920:SF108">
    <property type="entry name" value="B3 DOMAIN-CONTAINING TRANSCRIPTION FACTOR VRN1-LIKE"/>
    <property type="match status" value="1"/>
</dbReference>
<dbReference type="GO" id="GO:0005634">
    <property type="term" value="C:nucleus"/>
    <property type="evidence" value="ECO:0007669"/>
    <property type="project" value="UniProtKB-SubCell"/>
</dbReference>
<feature type="domain" description="TF-B3" evidence="6">
    <location>
        <begin position="1"/>
        <end position="78"/>
    </location>
</feature>
<evidence type="ECO:0000256" key="2">
    <source>
        <dbReference type="ARBA" id="ARBA00023015"/>
    </source>
</evidence>
<dbReference type="PANTHER" id="PTHR31920">
    <property type="entry name" value="B3 DOMAIN-CONTAINING"/>
    <property type="match status" value="1"/>
</dbReference>